<proteinExistence type="predicted"/>
<accession>A0A7H1Q4X3</accession>
<dbReference type="InterPro" id="IPR050832">
    <property type="entry name" value="Bact_Acetyltransf"/>
</dbReference>
<feature type="domain" description="N-acetyltransferase" evidence="3">
    <location>
        <begin position="8"/>
        <end position="161"/>
    </location>
</feature>
<dbReference type="RefSeq" id="WP_063755191.1">
    <property type="nucleotide sequence ID" value="NZ_CP051006.1"/>
</dbReference>
<dbReference type="GeneID" id="91464637"/>
<name>A0A7H1Q4X3_9ACTN</name>
<dbReference type="CDD" id="cd04301">
    <property type="entry name" value="NAT_SF"/>
    <property type="match status" value="1"/>
</dbReference>
<sequence>MSVEVEHVELRAACRADAVAVAEIWYRGWCDGHLGNVPDALVAVRTRESFAERAPRRLADTTVAVVGGEVAGFVMVVDDEVEQVYVAERHRGVGVAAVLLEEAERLVAAGGHRQAWLAVVPGNARARRFYERNGWTDQGPFEQFAPRDQGQVTVPAHRYVKRLADEALRHNAGRPVEKARPRRPE</sequence>
<evidence type="ECO:0000313" key="5">
    <source>
        <dbReference type="Proteomes" id="UP000516422"/>
    </source>
</evidence>
<organism evidence="4 5">
    <name type="scientific">Streptomyces griseofuscus</name>
    <dbReference type="NCBI Taxonomy" id="146922"/>
    <lineage>
        <taxon>Bacteria</taxon>
        <taxon>Bacillati</taxon>
        <taxon>Actinomycetota</taxon>
        <taxon>Actinomycetes</taxon>
        <taxon>Kitasatosporales</taxon>
        <taxon>Streptomycetaceae</taxon>
        <taxon>Streptomyces</taxon>
    </lineage>
</organism>
<evidence type="ECO:0000256" key="1">
    <source>
        <dbReference type="ARBA" id="ARBA00022679"/>
    </source>
</evidence>
<reference evidence="4 5" key="1">
    <citation type="submission" date="2020-04" db="EMBL/GenBank/DDBJ databases">
        <title>Characterization and engineering of Streptomyces griseofuscus DSM40191 as a potential heterologous host for expression of BGCs.</title>
        <authorList>
            <person name="Gren T."/>
            <person name="Whitford C.M."/>
            <person name="Mohite O.S."/>
            <person name="Joergensen T.S."/>
            <person name="Nielsen J.B."/>
            <person name="Lee S.Y."/>
            <person name="Weber T."/>
        </authorList>
    </citation>
    <scope>NUCLEOTIDE SEQUENCE [LARGE SCALE GENOMIC DNA]</scope>
    <source>
        <strain evidence="4 5">DSM 40191</strain>
    </source>
</reference>
<gene>
    <name evidence="4" type="ORF">HEP81_05091</name>
</gene>
<dbReference type="InterPro" id="IPR000182">
    <property type="entry name" value="GNAT_dom"/>
</dbReference>
<evidence type="ECO:0000313" key="4">
    <source>
        <dbReference type="EMBL" id="QNT95353.1"/>
    </source>
</evidence>
<dbReference type="SUPFAM" id="SSF55729">
    <property type="entry name" value="Acyl-CoA N-acyltransferases (Nat)"/>
    <property type="match status" value="1"/>
</dbReference>
<dbReference type="EMBL" id="CP051006">
    <property type="protein sequence ID" value="QNT95353.1"/>
    <property type="molecule type" value="Genomic_DNA"/>
</dbReference>
<evidence type="ECO:0000259" key="3">
    <source>
        <dbReference type="PROSITE" id="PS51186"/>
    </source>
</evidence>
<dbReference type="Gene3D" id="3.40.630.30">
    <property type="match status" value="1"/>
</dbReference>
<dbReference type="PROSITE" id="PS51186">
    <property type="entry name" value="GNAT"/>
    <property type="match status" value="1"/>
</dbReference>
<dbReference type="KEGG" id="sgf:HEP81_05091"/>
<dbReference type="PANTHER" id="PTHR43877">
    <property type="entry name" value="AMINOALKYLPHOSPHONATE N-ACETYLTRANSFERASE-RELATED-RELATED"/>
    <property type="match status" value="1"/>
</dbReference>
<keyword evidence="1 4" id="KW-0808">Transferase</keyword>
<dbReference type="AlphaFoldDB" id="A0A7H1Q4X3"/>
<keyword evidence="2" id="KW-0012">Acyltransferase</keyword>
<dbReference type="PANTHER" id="PTHR43877:SF2">
    <property type="entry name" value="AMINOALKYLPHOSPHONATE N-ACETYLTRANSFERASE-RELATED"/>
    <property type="match status" value="1"/>
</dbReference>
<dbReference type="InterPro" id="IPR016181">
    <property type="entry name" value="Acyl_CoA_acyltransferase"/>
</dbReference>
<dbReference type="Pfam" id="PF00583">
    <property type="entry name" value="Acetyltransf_1"/>
    <property type="match status" value="1"/>
</dbReference>
<protein>
    <submittedName>
        <fullName evidence="4">GNAT family N-acetyltransferase</fullName>
    </submittedName>
</protein>
<evidence type="ECO:0000256" key="2">
    <source>
        <dbReference type="ARBA" id="ARBA00023315"/>
    </source>
</evidence>
<dbReference type="Proteomes" id="UP000516422">
    <property type="component" value="Chromosome"/>
</dbReference>
<dbReference type="GO" id="GO:0016747">
    <property type="term" value="F:acyltransferase activity, transferring groups other than amino-acyl groups"/>
    <property type="evidence" value="ECO:0007669"/>
    <property type="project" value="InterPro"/>
</dbReference>